<dbReference type="PANTHER" id="PTHR30050:SF4">
    <property type="entry name" value="ATP-BINDING PROTEIN RV3427C IN INSERTION SEQUENCE-RELATED"/>
    <property type="match status" value="1"/>
</dbReference>
<feature type="domain" description="IstB-like ATP-binding" evidence="1">
    <location>
        <begin position="20"/>
        <end position="257"/>
    </location>
</feature>
<dbReference type="InterPro" id="IPR002611">
    <property type="entry name" value="IstB_ATP-bd"/>
</dbReference>
<dbReference type="InterPro" id="IPR027417">
    <property type="entry name" value="P-loop_NTPase"/>
</dbReference>
<dbReference type="PANTHER" id="PTHR30050">
    <property type="entry name" value="CHROMOSOMAL REPLICATION INITIATOR PROTEIN DNAA"/>
    <property type="match status" value="1"/>
</dbReference>
<evidence type="ECO:0000313" key="3">
    <source>
        <dbReference type="Proteomes" id="UP000316242"/>
    </source>
</evidence>
<reference evidence="2 3" key="1">
    <citation type="submission" date="2019-06" db="EMBL/GenBank/DDBJ databases">
        <title>Whole genome shotgun sequence of Glutamicibacter nicotianae NBRC 14234.</title>
        <authorList>
            <person name="Hosoyama A."/>
            <person name="Uohara A."/>
            <person name="Ohji S."/>
            <person name="Ichikawa N."/>
        </authorList>
    </citation>
    <scope>NUCLEOTIDE SEQUENCE [LARGE SCALE GENOMIC DNA]</scope>
    <source>
        <strain evidence="2 3">NBRC 14234</strain>
    </source>
</reference>
<keyword evidence="2" id="KW-0067">ATP-binding</keyword>
<proteinExistence type="predicted"/>
<accession>A0ABQ0RHG8</accession>
<dbReference type="CDD" id="cd00009">
    <property type="entry name" value="AAA"/>
    <property type="match status" value="1"/>
</dbReference>
<dbReference type="SUPFAM" id="SSF52540">
    <property type="entry name" value="P-loop containing nucleoside triphosphate hydrolases"/>
    <property type="match status" value="1"/>
</dbReference>
<evidence type="ECO:0000313" key="2">
    <source>
        <dbReference type="EMBL" id="GEC11266.1"/>
    </source>
</evidence>
<organism evidence="2 3">
    <name type="scientific">Glutamicibacter nicotianae</name>
    <name type="common">Arthrobacter nicotianae</name>
    <dbReference type="NCBI Taxonomy" id="37929"/>
    <lineage>
        <taxon>Bacteria</taxon>
        <taxon>Bacillati</taxon>
        <taxon>Actinomycetota</taxon>
        <taxon>Actinomycetes</taxon>
        <taxon>Micrococcales</taxon>
        <taxon>Micrococcaceae</taxon>
        <taxon>Glutamicibacter</taxon>
    </lineage>
</organism>
<gene>
    <name evidence="2" type="ORF">ANI01nite_04690</name>
</gene>
<dbReference type="GO" id="GO:0005524">
    <property type="term" value="F:ATP binding"/>
    <property type="evidence" value="ECO:0007669"/>
    <property type="project" value="UniProtKB-KW"/>
</dbReference>
<dbReference type="InterPro" id="IPR028350">
    <property type="entry name" value="DNAC/IstB-like"/>
</dbReference>
<comment type="caution">
    <text evidence="2">The sequence shown here is derived from an EMBL/GenBank/DDBJ whole genome shotgun (WGS) entry which is preliminary data.</text>
</comment>
<evidence type="ECO:0000259" key="1">
    <source>
        <dbReference type="Pfam" id="PF01695"/>
    </source>
</evidence>
<sequence length="266" mass="30195">MPNITGGSVIAMFSSEDHQKIKELRLTVFAEKFFELVQDEANDKLLPEEVFMAAVEHSLDARRSNRVDRLIKQARFPLPQASIAELHYGPGRKIDEARMKRYAMHQWRHDPTNLLIIAPSGGGKTYVACAIGIAACHSEHSVIYMRMDVLARKLLIARENGRDHDALLERLREADLLIVDDFLTVGLDQNIASDVYGVPADREHRLPTVIASQTDPSYWVQVMPDRVAGDSIVNRLANNTRWLLLGDADMRKLKHEKARESADFWE</sequence>
<dbReference type="Proteomes" id="UP000316242">
    <property type="component" value="Unassembled WGS sequence"/>
</dbReference>
<dbReference type="PIRSF" id="PIRSF003073">
    <property type="entry name" value="DNAC_TnpB_IstB"/>
    <property type="match status" value="1"/>
</dbReference>
<dbReference type="RefSeq" id="WP_255314353.1">
    <property type="nucleotide sequence ID" value="NZ_BAAAWM010000001.1"/>
</dbReference>
<protein>
    <submittedName>
        <fullName evidence="2">Insertion sequence ATP-binding protein y4bM/y4kI/y4tA</fullName>
    </submittedName>
</protein>
<keyword evidence="2" id="KW-0547">Nucleotide-binding</keyword>
<dbReference type="Pfam" id="PF01695">
    <property type="entry name" value="IstB_IS21"/>
    <property type="match status" value="1"/>
</dbReference>
<name>A0ABQ0RHG8_GLUNI</name>
<keyword evidence="3" id="KW-1185">Reference proteome</keyword>
<dbReference type="Gene3D" id="3.40.50.300">
    <property type="entry name" value="P-loop containing nucleotide triphosphate hydrolases"/>
    <property type="match status" value="1"/>
</dbReference>
<dbReference type="EMBL" id="BJNE01000001">
    <property type="protein sequence ID" value="GEC11266.1"/>
    <property type="molecule type" value="Genomic_DNA"/>
</dbReference>